<comment type="caution">
    <text evidence="1">The sequence shown here is derived from an EMBL/GenBank/DDBJ whole genome shotgun (WGS) entry which is preliminary data.</text>
</comment>
<protein>
    <submittedName>
        <fullName evidence="1">Uncharacterized protein</fullName>
    </submittedName>
</protein>
<dbReference type="EMBL" id="BGPR01000125">
    <property type="protein sequence ID" value="GBL96944.1"/>
    <property type="molecule type" value="Genomic_DNA"/>
</dbReference>
<sequence>MRTITMKKGPNEKPPTGQETFQAFRILDQSNKFLNPLIIHLNDLSNECLKKTRYCSATDSETTTFGRFYTGKGCQHFDIIDSCGFCNQRSNYTFRQILCGLMLLSSTRWHHSDLPADVIRTFIHFFFSTEPETMLDFYDRS</sequence>
<dbReference type="AlphaFoldDB" id="A0A4Y2C0Q2"/>
<organism evidence="1 2">
    <name type="scientific">Araneus ventricosus</name>
    <name type="common">Orbweaver spider</name>
    <name type="synonym">Epeira ventricosa</name>
    <dbReference type="NCBI Taxonomy" id="182803"/>
    <lineage>
        <taxon>Eukaryota</taxon>
        <taxon>Metazoa</taxon>
        <taxon>Ecdysozoa</taxon>
        <taxon>Arthropoda</taxon>
        <taxon>Chelicerata</taxon>
        <taxon>Arachnida</taxon>
        <taxon>Araneae</taxon>
        <taxon>Araneomorphae</taxon>
        <taxon>Entelegynae</taxon>
        <taxon>Araneoidea</taxon>
        <taxon>Araneidae</taxon>
        <taxon>Araneus</taxon>
    </lineage>
</organism>
<reference evidence="1 2" key="1">
    <citation type="journal article" date="2019" name="Sci. Rep.">
        <title>Orb-weaving spider Araneus ventricosus genome elucidates the spidroin gene catalogue.</title>
        <authorList>
            <person name="Kono N."/>
            <person name="Nakamura H."/>
            <person name="Ohtoshi R."/>
            <person name="Moran D.A.P."/>
            <person name="Shinohara A."/>
            <person name="Yoshida Y."/>
            <person name="Fujiwara M."/>
            <person name="Mori M."/>
            <person name="Tomita M."/>
            <person name="Arakawa K."/>
        </authorList>
    </citation>
    <scope>NUCLEOTIDE SEQUENCE [LARGE SCALE GENOMIC DNA]</scope>
</reference>
<accession>A0A4Y2C0Q2</accession>
<dbReference type="Proteomes" id="UP000499080">
    <property type="component" value="Unassembled WGS sequence"/>
</dbReference>
<gene>
    <name evidence="1" type="ORF">AVEN_182524_1</name>
</gene>
<evidence type="ECO:0000313" key="1">
    <source>
        <dbReference type="EMBL" id="GBL96944.1"/>
    </source>
</evidence>
<proteinExistence type="predicted"/>
<name>A0A4Y2C0Q2_ARAVE</name>
<evidence type="ECO:0000313" key="2">
    <source>
        <dbReference type="Proteomes" id="UP000499080"/>
    </source>
</evidence>
<keyword evidence="2" id="KW-1185">Reference proteome</keyword>